<dbReference type="AlphaFoldDB" id="A0A9P8MYG9"/>
<keyword evidence="9" id="KW-1185">Reference proteome</keyword>
<feature type="compositionally biased region" description="Polar residues" evidence="6">
    <location>
        <begin position="1"/>
        <end position="15"/>
    </location>
</feature>
<feature type="compositionally biased region" description="Pro residues" evidence="6">
    <location>
        <begin position="119"/>
        <end position="129"/>
    </location>
</feature>
<dbReference type="InterPro" id="IPR036864">
    <property type="entry name" value="Zn2-C6_fun-type_DNA-bd_sf"/>
</dbReference>
<dbReference type="GO" id="GO:0005634">
    <property type="term" value="C:nucleus"/>
    <property type="evidence" value="ECO:0007669"/>
    <property type="project" value="UniProtKB-SubCell"/>
</dbReference>
<evidence type="ECO:0000256" key="6">
    <source>
        <dbReference type="SAM" id="MobiDB-lite"/>
    </source>
</evidence>
<dbReference type="SMART" id="SM00066">
    <property type="entry name" value="GAL4"/>
    <property type="match status" value="1"/>
</dbReference>
<evidence type="ECO:0000313" key="8">
    <source>
        <dbReference type="EMBL" id="KAH0963570.1"/>
    </source>
</evidence>
<evidence type="ECO:0000256" key="2">
    <source>
        <dbReference type="ARBA" id="ARBA00023015"/>
    </source>
</evidence>
<dbReference type="PANTHER" id="PTHR31845:SF21">
    <property type="entry name" value="REGULATORY PROTEIN LEU3"/>
    <property type="match status" value="1"/>
</dbReference>
<name>A0A9P8MYG9_9HYPO</name>
<feature type="compositionally biased region" description="Low complexity" evidence="6">
    <location>
        <begin position="620"/>
        <end position="646"/>
    </location>
</feature>
<dbReference type="CDD" id="cd00067">
    <property type="entry name" value="GAL4"/>
    <property type="match status" value="1"/>
</dbReference>
<evidence type="ECO:0000313" key="9">
    <source>
        <dbReference type="Proteomes" id="UP000824596"/>
    </source>
</evidence>
<evidence type="ECO:0000256" key="1">
    <source>
        <dbReference type="ARBA" id="ARBA00004123"/>
    </source>
</evidence>
<sequence>MAPTPQSVDTATTPGSEDRTKRNVACVNCRNSKVRCKASQIAGQPCQRCAKLDTKCVVDKTHKRITRRSKLDQLEQELQSIKQAVHPKADGPSASAPSPAPIGPGTRPLPADSSKSTLGPPPPPPPPPGQDAGRRAKTGPTKARALGSLVVSGEDIDWYFIKFLQCYHPYLPILRKKDPDECFEANATLFWAIVCVASRRYPRDGAVSPAAADHVGREVWAMMAAPALGLEAVHALLLLCAWPLPGIRFVTDPSSTFAAVALNAAKLLGCHVGRGANPHFAVGLRQHLHSSDEEASSTWLACCMLAQRSASSIGIPPPSIQLADDGPRRALQSHRWTDLLAVYEAQRFLNRFYAAMAAQLGGGGGGVPEAVVAMWEADFEALRPLLVRFDTDISRFCLVAAQLEIQTHYFIPTTAAPSSSATPSSPQTDAPRPSLLRNTARALATSRTLVTLALALEARAQLLTHAPQWVLRSLVDASAIIVAVLAHPSSSALLLAQDAAADAGGGPDAAAADHDALVRQACAAMLRCSVRDADLPHRACVLMETFWAVRNLVAVAPPPPLGPGPSAWPDRLGAGVTFWCLERFRLGLRAAQSSTDRVNKALDLIQHNRPNASSSNDAVPASSIPPANATTTTTSSNAAGPAAADNTVDDPEQQAAVQPGSDPFQDVDWSIFMDEFGWTGEDAVLLGLP</sequence>
<feature type="compositionally biased region" description="Polar residues" evidence="6">
    <location>
        <begin position="608"/>
        <end position="617"/>
    </location>
</feature>
<dbReference type="PROSITE" id="PS00463">
    <property type="entry name" value="ZN2_CY6_FUNGAL_1"/>
    <property type="match status" value="1"/>
</dbReference>
<dbReference type="PROSITE" id="PS50048">
    <property type="entry name" value="ZN2_CY6_FUNGAL_2"/>
    <property type="match status" value="1"/>
</dbReference>
<dbReference type="Proteomes" id="UP000824596">
    <property type="component" value="Unassembled WGS sequence"/>
</dbReference>
<dbReference type="SUPFAM" id="SSF57701">
    <property type="entry name" value="Zn2/Cys6 DNA-binding domain"/>
    <property type="match status" value="1"/>
</dbReference>
<dbReference type="Gene3D" id="4.10.240.10">
    <property type="entry name" value="Zn(2)-C6 fungal-type DNA-binding domain"/>
    <property type="match status" value="1"/>
</dbReference>
<keyword evidence="3" id="KW-0238">DNA-binding</keyword>
<dbReference type="GO" id="GO:0008270">
    <property type="term" value="F:zinc ion binding"/>
    <property type="evidence" value="ECO:0007669"/>
    <property type="project" value="InterPro"/>
</dbReference>
<evidence type="ECO:0000256" key="4">
    <source>
        <dbReference type="ARBA" id="ARBA00023163"/>
    </source>
</evidence>
<accession>A0A9P8MYG9</accession>
<dbReference type="CDD" id="cd12148">
    <property type="entry name" value="fungal_TF_MHR"/>
    <property type="match status" value="1"/>
</dbReference>
<dbReference type="OrthoDB" id="2341546at2759"/>
<feature type="domain" description="Zn(2)-C6 fungal-type" evidence="7">
    <location>
        <begin position="25"/>
        <end position="58"/>
    </location>
</feature>
<dbReference type="GO" id="GO:0000976">
    <property type="term" value="F:transcription cis-regulatory region binding"/>
    <property type="evidence" value="ECO:0007669"/>
    <property type="project" value="TreeGrafter"/>
</dbReference>
<gene>
    <name evidence="8" type="ORF">HRG_06080</name>
</gene>
<feature type="region of interest" description="Disordered" evidence="6">
    <location>
        <begin position="608"/>
        <end position="666"/>
    </location>
</feature>
<evidence type="ECO:0000256" key="5">
    <source>
        <dbReference type="ARBA" id="ARBA00023242"/>
    </source>
</evidence>
<feature type="region of interest" description="Disordered" evidence="6">
    <location>
        <begin position="1"/>
        <end position="22"/>
    </location>
</feature>
<proteinExistence type="predicted"/>
<dbReference type="RefSeq" id="XP_044721083.1">
    <property type="nucleotide sequence ID" value="XM_044864551.1"/>
</dbReference>
<dbReference type="PANTHER" id="PTHR31845">
    <property type="entry name" value="FINGER DOMAIN PROTEIN, PUTATIVE-RELATED"/>
    <property type="match status" value="1"/>
</dbReference>
<keyword evidence="5" id="KW-0539">Nucleus</keyword>
<evidence type="ECO:0000256" key="3">
    <source>
        <dbReference type="ARBA" id="ARBA00023125"/>
    </source>
</evidence>
<keyword evidence="4" id="KW-0804">Transcription</keyword>
<dbReference type="InterPro" id="IPR051089">
    <property type="entry name" value="prtT"/>
</dbReference>
<dbReference type="Pfam" id="PF00172">
    <property type="entry name" value="Zn_clus"/>
    <property type="match status" value="1"/>
</dbReference>
<organism evidence="8 9">
    <name type="scientific">Hirsutella rhossiliensis</name>
    <dbReference type="NCBI Taxonomy" id="111463"/>
    <lineage>
        <taxon>Eukaryota</taxon>
        <taxon>Fungi</taxon>
        <taxon>Dikarya</taxon>
        <taxon>Ascomycota</taxon>
        <taxon>Pezizomycotina</taxon>
        <taxon>Sordariomycetes</taxon>
        <taxon>Hypocreomycetidae</taxon>
        <taxon>Hypocreales</taxon>
        <taxon>Ophiocordycipitaceae</taxon>
        <taxon>Hirsutella</taxon>
    </lineage>
</organism>
<feature type="region of interest" description="Disordered" evidence="6">
    <location>
        <begin position="84"/>
        <end position="141"/>
    </location>
</feature>
<dbReference type="GeneID" id="68355209"/>
<dbReference type="InterPro" id="IPR001138">
    <property type="entry name" value="Zn2Cys6_DnaBD"/>
</dbReference>
<comment type="subcellular location">
    <subcellularLocation>
        <location evidence="1">Nucleus</location>
    </subcellularLocation>
</comment>
<comment type="caution">
    <text evidence="8">The sequence shown here is derived from an EMBL/GenBank/DDBJ whole genome shotgun (WGS) entry which is preliminary data.</text>
</comment>
<reference evidence="8" key="1">
    <citation type="submission" date="2021-09" db="EMBL/GenBank/DDBJ databases">
        <title>A high-quality genome of the endoparasitic fungus Hirsutella rhossiliensis with a comparison of Hirsutella genomes reveals transposable elements contributing to genome size variation.</title>
        <authorList>
            <person name="Lin R."/>
            <person name="Jiao Y."/>
            <person name="Sun X."/>
            <person name="Ling J."/>
            <person name="Xie B."/>
            <person name="Cheng X."/>
        </authorList>
    </citation>
    <scope>NUCLEOTIDE SEQUENCE</scope>
    <source>
        <strain evidence="8">HR02</strain>
    </source>
</reference>
<protein>
    <submittedName>
        <fullName evidence="8">Fungal zn(2)-Cys(6) binuclear cluster domain-containing protein</fullName>
    </submittedName>
</protein>
<evidence type="ECO:0000259" key="7">
    <source>
        <dbReference type="PROSITE" id="PS50048"/>
    </source>
</evidence>
<dbReference type="GO" id="GO:0000981">
    <property type="term" value="F:DNA-binding transcription factor activity, RNA polymerase II-specific"/>
    <property type="evidence" value="ECO:0007669"/>
    <property type="project" value="InterPro"/>
</dbReference>
<keyword evidence="2" id="KW-0805">Transcription regulation</keyword>
<dbReference type="EMBL" id="JAIZPD010000005">
    <property type="protein sequence ID" value="KAH0963570.1"/>
    <property type="molecule type" value="Genomic_DNA"/>
</dbReference>